<evidence type="ECO:0000256" key="7">
    <source>
        <dbReference type="ARBA" id="ARBA00023098"/>
    </source>
</evidence>
<reference evidence="17" key="1">
    <citation type="submission" date="2015-10" db="EMBL/GenBank/DDBJ databases">
        <title>EvidentialGene: Evidence-directed Construction of Complete mRNA Transcriptomes without Genomes.</title>
        <authorList>
            <person name="Gilbert D.G."/>
        </authorList>
    </citation>
    <scope>NUCLEOTIDE SEQUENCE</scope>
</reference>
<dbReference type="OrthoDB" id="1696280at2759"/>
<comment type="pathway">
    <text evidence="2">Lipid metabolism; fatty acid beta-oxidation.</text>
</comment>
<sequence>MMSLVTFTRNNALPLLRTSITVRIQLNSASLSSLVRLEEKQGYAVVAMHKPPVNSLSLEMIQALSESLSELEKNKCKGFILTSACPGIFSAGLDIREMYQPTEERLKEFWSSLQTLWLQLYGSKMASVALINGHAPAGGCLLAMCCDSRIMVNGKSKIGLNETKLGIVAPFWFKDTFVNTIGVRQSERALQLGSLFTPDEALKIGLVDRVLPDTEAATAVAESELKEFLQIPAMARYLSKMRIREAALKDLLENREKDLNTFVNFATTDAVQKGLGIYLQSLAKKN</sequence>
<dbReference type="GO" id="GO:0005759">
    <property type="term" value="C:mitochondrial matrix"/>
    <property type="evidence" value="ECO:0007669"/>
    <property type="project" value="UniProtKB-SubCell"/>
</dbReference>
<comment type="catalytic activity">
    <reaction evidence="11">
        <text>(2E)-tetradecenoyl-CoA = (3Z)-tetradecenoyl-CoA</text>
        <dbReference type="Rhea" id="RHEA:29847"/>
        <dbReference type="ChEBI" id="CHEBI:61405"/>
        <dbReference type="ChEBI" id="CHEBI:61968"/>
    </reaction>
    <physiologicalReaction direction="right-to-left" evidence="11">
        <dbReference type="Rhea" id="RHEA:29849"/>
    </physiologicalReaction>
</comment>
<dbReference type="FunFam" id="3.90.226.10:FF:000034">
    <property type="entry name" value="Enoyl-CoA delta isomerase 1"/>
    <property type="match status" value="1"/>
</dbReference>
<dbReference type="GO" id="GO:0004165">
    <property type="term" value="F:delta(3)-delta(2)-enoyl-CoA isomerase activity"/>
    <property type="evidence" value="ECO:0007669"/>
    <property type="project" value="UniProtKB-EC"/>
</dbReference>
<keyword evidence="5" id="KW-0809">Transit peptide</keyword>
<keyword evidence="7" id="KW-0443">Lipid metabolism</keyword>
<dbReference type="AlphaFoldDB" id="A0A0P5EQE3"/>
<evidence type="ECO:0000256" key="15">
    <source>
        <dbReference type="ARBA" id="ARBA00068317"/>
    </source>
</evidence>
<evidence type="ECO:0000256" key="3">
    <source>
        <dbReference type="ARBA" id="ARBA00011233"/>
    </source>
</evidence>
<evidence type="ECO:0000256" key="5">
    <source>
        <dbReference type="ARBA" id="ARBA00022946"/>
    </source>
</evidence>
<dbReference type="PANTHER" id="PTHR11941">
    <property type="entry name" value="ENOYL-COA HYDRATASE-RELATED"/>
    <property type="match status" value="1"/>
</dbReference>
<keyword evidence="8" id="KW-0496">Mitochondrion</keyword>
<evidence type="ECO:0000256" key="13">
    <source>
        <dbReference type="ARBA" id="ARBA00052542"/>
    </source>
</evidence>
<dbReference type="GO" id="GO:0006635">
    <property type="term" value="P:fatty acid beta-oxidation"/>
    <property type="evidence" value="ECO:0007669"/>
    <property type="project" value="TreeGrafter"/>
</dbReference>
<keyword evidence="4" id="KW-0276">Fatty acid metabolism</keyword>
<comment type="catalytic activity">
    <reaction evidence="12">
        <text>(3Z)-dodecenoyl-CoA = (2E)-dodecenoyl-CoA</text>
        <dbReference type="Rhea" id="RHEA:23716"/>
        <dbReference type="ChEBI" id="CHEBI:57330"/>
        <dbReference type="ChEBI" id="CHEBI:58543"/>
        <dbReference type="EC" id="5.3.3.8"/>
    </reaction>
    <physiologicalReaction direction="left-to-right" evidence="12">
        <dbReference type="Rhea" id="RHEA:23717"/>
    </physiologicalReaction>
</comment>
<dbReference type="InterPro" id="IPR001753">
    <property type="entry name" value="Enoyl-CoA_hydra/iso"/>
</dbReference>
<comment type="subcellular location">
    <subcellularLocation>
        <location evidence="1">Mitochondrion matrix</location>
    </subcellularLocation>
</comment>
<evidence type="ECO:0000256" key="14">
    <source>
        <dbReference type="ARBA" id="ARBA00056147"/>
    </source>
</evidence>
<dbReference type="EMBL" id="GDIQ01054029">
    <property type="protein sequence ID" value="JAN40708.1"/>
    <property type="molecule type" value="Transcribed_RNA"/>
</dbReference>
<evidence type="ECO:0000256" key="11">
    <source>
        <dbReference type="ARBA" id="ARBA00051293"/>
    </source>
</evidence>
<name>A0A0P5EQE3_9CRUS</name>
<evidence type="ECO:0000256" key="10">
    <source>
        <dbReference type="ARBA" id="ARBA00050938"/>
    </source>
</evidence>
<evidence type="ECO:0000256" key="4">
    <source>
        <dbReference type="ARBA" id="ARBA00022832"/>
    </source>
</evidence>
<evidence type="ECO:0000256" key="9">
    <source>
        <dbReference type="ARBA" id="ARBA00023235"/>
    </source>
</evidence>
<comment type="subunit">
    <text evidence="3">Homotrimer.</text>
</comment>
<evidence type="ECO:0000256" key="2">
    <source>
        <dbReference type="ARBA" id="ARBA00005005"/>
    </source>
</evidence>
<dbReference type="CDD" id="cd06558">
    <property type="entry name" value="crotonase-like"/>
    <property type="match status" value="1"/>
</dbReference>
<comment type="function">
    <text evidence="14">Key enzyme of fatty acid beta-oxidation. Able to isomerize both 3-cis (3Z) and 3-trans (3E) double bonds into the 2-trans (2E) form in a range of enoyl-CoA species, with a preference for (3Z)-enoyl-CoAs over (3E)-enoyl-CoAs. The catalytic efficiency of this enzyme is not affected by the fatty acyl chain length.</text>
</comment>
<dbReference type="PANTHER" id="PTHR11941:SF45">
    <property type="entry name" value="ENOYL-COA DELTA ISOMERASE 1, MITOCHONDRIAL"/>
    <property type="match status" value="1"/>
</dbReference>
<proteinExistence type="predicted"/>
<evidence type="ECO:0000313" key="17">
    <source>
        <dbReference type="EMBL" id="JAN59302.1"/>
    </source>
</evidence>
<keyword evidence="9 17" id="KW-0413">Isomerase</keyword>
<dbReference type="Gene3D" id="6.10.250.170">
    <property type="match status" value="1"/>
</dbReference>
<evidence type="ECO:0000256" key="8">
    <source>
        <dbReference type="ARBA" id="ARBA00023128"/>
    </source>
</evidence>
<evidence type="ECO:0000256" key="1">
    <source>
        <dbReference type="ARBA" id="ARBA00004305"/>
    </source>
</evidence>
<evidence type="ECO:0000256" key="16">
    <source>
        <dbReference type="ARBA" id="ARBA00083575"/>
    </source>
</evidence>
<accession>A0A0P5EQE3</accession>
<dbReference type="InterPro" id="IPR029045">
    <property type="entry name" value="ClpP/crotonase-like_dom_sf"/>
</dbReference>
<comment type="catalytic activity">
    <reaction evidence="13">
        <text>(3Z)-octenoyl-CoA = (2E)-octenoyl-CoA</text>
        <dbReference type="Rhea" id="RHEA:46044"/>
        <dbReference type="ChEBI" id="CHEBI:62242"/>
        <dbReference type="ChEBI" id="CHEBI:85640"/>
    </reaction>
    <physiologicalReaction direction="left-to-right" evidence="13">
        <dbReference type="Rhea" id="RHEA:46045"/>
    </physiologicalReaction>
</comment>
<evidence type="ECO:0000256" key="6">
    <source>
        <dbReference type="ARBA" id="ARBA00022990"/>
    </source>
</evidence>
<organism evidence="17">
    <name type="scientific">Daphnia magna</name>
    <dbReference type="NCBI Taxonomy" id="35525"/>
    <lineage>
        <taxon>Eukaryota</taxon>
        <taxon>Metazoa</taxon>
        <taxon>Ecdysozoa</taxon>
        <taxon>Arthropoda</taxon>
        <taxon>Crustacea</taxon>
        <taxon>Branchiopoda</taxon>
        <taxon>Diplostraca</taxon>
        <taxon>Cladocera</taxon>
        <taxon>Anomopoda</taxon>
        <taxon>Daphniidae</taxon>
        <taxon>Daphnia</taxon>
    </lineage>
</organism>
<protein>
    <recommendedName>
        <fullName evidence="15">Enoyl-CoA delta isomerase 1, mitochondrial</fullName>
    </recommendedName>
    <alternativeName>
        <fullName evidence="16">3,2-trans-enoyl-CoA isomerase</fullName>
    </alternativeName>
</protein>
<keyword evidence="6" id="KW-0007">Acetylation</keyword>
<dbReference type="Pfam" id="PF00378">
    <property type="entry name" value="ECH_1"/>
    <property type="match status" value="1"/>
</dbReference>
<dbReference type="Gene3D" id="3.90.226.10">
    <property type="entry name" value="2-enoyl-CoA Hydratase, Chain A, domain 1"/>
    <property type="match status" value="1"/>
</dbReference>
<evidence type="ECO:0000256" key="12">
    <source>
        <dbReference type="ARBA" id="ARBA00052376"/>
    </source>
</evidence>
<comment type="catalytic activity">
    <reaction evidence="10">
        <text>(3Z)-decenoyl-CoA = (2E)-decenoyl-CoA</text>
        <dbReference type="Rhea" id="RHEA:77195"/>
        <dbReference type="ChEBI" id="CHEBI:61406"/>
        <dbReference type="ChEBI" id="CHEBI:195601"/>
    </reaction>
    <physiologicalReaction direction="left-to-right" evidence="10">
        <dbReference type="Rhea" id="RHEA:77196"/>
    </physiologicalReaction>
</comment>
<dbReference type="EMBL" id="GDIQ01035435">
    <property type="protein sequence ID" value="JAN59302.1"/>
    <property type="molecule type" value="Transcribed_RNA"/>
</dbReference>
<dbReference type="SUPFAM" id="SSF52096">
    <property type="entry name" value="ClpP/crotonase"/>
    <property type="match status" value="1"/>
</dbReference>